<feature type="active site" description="Proton donor" evidence="6">
    <location>
        <position position="658"/>
    </location>
</feature>
<gene>
    <name evidence="12" type="ORF">I206_103037</name>
</gene>
<dbReference type="GO" id="GO:0005783">
    <property type="term" value="C:endoplasmic reticulum"/>
    <property type="evidence" value="ECO:0007669"/>
    <property type="project" value="TreeGrafter"/>
</dbReference>
<evidence type="ECO:0000256" key="9">
    <source>
        <dbReference type="RuleBase" id="RU361193"/>
    </source>
</evidence>
<keyword evidence="7" id="KW-0479">Metal-binding</keyword>
<feature type="transmembrane region" description="Helical" evidence="11">
    <location>
        <begin position="42"/>
        <end position="62"/>
    </location>
</feature>
<dbReference type="InterPro" id="IPR050749">
    <property type="entry name" value="Glycosyl_Hydrolase_47"/>
</dbReference>
<evidence type="ECO:0000256" key="11">
    <source>
        <dbReference type="SAM" id="Phobius"/>
    </source>
</evidence>
<dbReference type="EC" id="3.2.1.-" evidence="9"/>
<comment type="pathway">
    <text evidence="2">Protein modification; protein glycosylation.</text>
</comment>
<comment type="cofactor">
    <cofactor evidence="1 7">
        <name>Ca(2+)</name>
        <dbReference type="ChEBI" id="CHEBI:29108"/>
    </cofactor>
</comment>
<sequence length="981" mass="111489">MLSPKPYGRTMPYTPAYNPDIEKGLSSPTKFAKRFISRKSRWIIGGLILTGTFIFIYSGPALTRPPPPPPHHQQQNEGLPPGHHRPVAGKPGWSPFDQHDEYDDEEEEEDDEYELDEDEDEYEEGSGGWKEWLPFGKGKNNNNKEKSKPILDFEDTNLENQIDSEENQTNEYEFIIDENGDHYITNYIQDIAPLHPDLSKLIPANEMFDEIDLKETTIPVEEIYPNDQLRSIITPNHQDTPEEIRNEIPEGSWAKWWDSNRKLEDWKGQKGEIKKVQWSGFAGGRDRWENSKQRKIREERRDAVKRGFKHAWDAYKRHAWGHDEVRPVSETPSDPFNGWGATIVDSLDTLLLMGFSDEYNLCRPHVNQLNFHWVNGRDWHSTYVTEDEEGKGEVYAVPRDKGVGLAVFETGIRYLGGLIGAYDLSGDDLLIERAEDLANVLGKAFNTVSGLPAGRMDPGIPSNELIHLSTVSIAEVGSMSLELIRLSQITNNRTWFDLAQRAMEYLEERVIPRTSQSPLIPMWFQPDTSIEIVQNGGYAFGGLADSYYEYLIKTFKLLGNNQASQIWKRIYENSIDKASELLYIDINDLIPNRELFTIGKFENGKLIKELEHLTCFSGAMLGLGSKLLDRPKDLIDAEKLTKTCYWLSADTPTGLQPEVVEWFDSNLQSDKEWMYENVTLNSGGNEIYKPPITKEELKFYGDEIKGTHRDLNGNLRWSKDGKLVKTREKFEKPIKYYSKLKGKPTGIKKVNGRGINRPETIESIFYMYRLTGNRKWQEKGWKMFNSWMKNSKVKGGISGLQDVTKKISSENENEKEKNFNDNMESFTLAETFKYHFLLQSEPNLLSLDDYVLNTEAHPLLVNSKLNPKSNLKNSHVKFWIPNLKQNQHLGIRSQGTNVQKFKRLEVLERLTGSRKNGKPIIQAFGQGSGSDSGGGGGGGGRGMGGGGGKPGDRPKPPPGFGMKKVKAPNANEGGGEFPDDF</sequence>
<comment type="similarity">
    <text evidence="3 9">Belongs to the glycosyl hydrolase 47 family.</text>
</comment>
<feature type="region of interest" description="Disordered" evidence="10">
    <location>
        <begin position="1"/>
        <end position="24"/>
    </location>
</feature>
<evidence type="ECO:0000256" key="6">
    <source>
        <dbReference type="PIRSR" id="PIRSR601382-1"/>
    </source>
</evidence>
<feature type="region of interest" description="Disordered" evidence="10">
    <location>
        <begin position="64"/>
        <end position="149"/>
    </location>
</feature>
<dbReference type="GO" id="GO:0005509">
    <property type="term" value="F:calcium ion binding"/>
    <property type="evidence" value="ECO:0007669"/>
    <property type="project" value="InterPro"/>
</dbReference>
<feature type="binding site" evidence="7">
    <location>
        <position position="854"/>
    </location>
    <ligand>
        <name>Ca(2+)</name>
        <dbReference type="ChEBI" id="CHEBI:29108"/>
    </ligand>
</feature>
<dbReference type="PRINTS" id="PR00747">
    <property type="entry name" value="GLYHDRLASE47"/>
</dbReference>
<dbReference type="EMBL" id="CP144522">
    <property type="protein sequence ID" value="WWC69101.1"/>
    <property type="molecule type" value="Genomic_DNA"/>
</dbReference>
<keyword evidence="11" id="KW-1133">Transmembrane helix</keyword>
<keyword evidence="7" id="KW-0106">Calcium</keyword>
<dbReference type="AlphaFoldDB" id="A0AAJ8L4C1"/>
<keyword evidence="13" id="KW-1185">Reference proteome</keyword>
<dbReference type="GO" id="GO:0036503">
    <property type="term" value="P:ERAD pathway"/>
    <property type="evidence" value="ECO:0007669"/>
    <property type="project" value="UniProtKB-ARBA"/>
</dbReference>
<dbReference type="PANTHER" id="PTHR11742:SF103">
    <property type="entry name" value="ENDOPLASMIC RETICULUM MANNOSIDASE MNL2-RELATED"/>
    <property type="match status" value="1"/>
</dbReference>
<evidence type="ECO:0000313" key="13">
    <source>
        <dbReference type="Proteomes" id="UP000094020"/>
    </source>
</evidence>
<evidence type="ECO:0000256" key="5">
    <source>
        <dbReference type="ARBA" id="ARBA00023157"/>
    </source>
</evidence>
<evidence type="ECO:0000256" key="3">
    <source>
        <dbReference type="ARBA" id="ARBA00007658"/>
    </source>
</evidence>
<keyword evidence="11" id="KW-0472">Membrane</keyword>
<dbReference type="GO" id="GO:0016020">
    <property type="term" value="C:membrane"/>
    <property type="evidence" value="ECO:0007669"/>
    <property type="project" value="InterPro"/>
</dbReference>
<protein>
    <recommendedName>
        <fullName evidence="9">alpha-1,2-Mannosidase</fullName>
        <ecNumber evidence="9">3.2.1.-</ecNumber>
    </recommendedName>
</protein>
<keyword evidence="9" id="KW-0326">Glycosidase</keyword>
<name>A0AAJ8L4C1_9TREE</name>
<organism evidence="12 13">
    <name type="scientific">Kwoniella pini CBS 10737</name>
    <dbReference type="NCBI Taxonomy" id="1296096"/>
    <lineage>
        <taxon>Eukaryota</taxon>
        <taxon>Fungi</taxon>
        <taxon>Dikarya</taxon>
        <taxon>Basidiomycota</taxon>
        <taxon>Agaricomycotina</taxon>
        <taxon>Tremellomycetes</taxon>
        <taxon>Tremellales</taxon>
        <taxon>Cryptococcaceae</taxon>
        <taxon>Kwoniella</taxon>
    </lineage>
</organism>
<dbReference type="PANTHER" id="PTHR11742">
    <property type="entry name" value="MANNOSYL-OLIGOSACCHARIDE ALPHA-1,2-MANNOSIDASE-RELATED"/>
    <property type="match status" value="1"/>
</dbReference>
<reference evidence="12" key="2">
    <citation type="submission" date="2024-02" db="EMBL/GenBank/DDBJ databases">
        <title>Comparative genomics of Cryptococcus and Kwoniella reveals pathogenesis evolution and contrasting modes of karyotype evolution via chromosome fusion or intercentromeric recombination.</title>
        <authorList>
            <person name="Coelho M.A."/>
            <person name="David-Palma M."/>
            <person name="Shea T."/>
            <person name="Bowers K."/>
            <person name="McGinley-Smith S."/>
            <person name="Mohammad A.W."/>
            <person name="Gnirke A."/>
            <person name="Yurkov A.M."/>
            <person name="Nowrousian M."/>
            <person name="Sun S."/>
            <person name="Cuomo C.A."/>
            <person name="Heitman J."/>
        </authorList>
    </citation>
    <scope>NUCLEOTIDE SEQUENCE</scope>
    <source>
        <strain evidence="12">CBS 10737</strain>
    </source>
</reference>
<dbReference type="InterPro" id="IPR012341">
    <property type="entry name" value="6hp_glycosidase-like_sf"/>
</dbReference>
<dbReference type="GeneID" id="30170327"/>
<dbReference type="GO" id="GO:0005975">
    <property type="term" value="P:carbohydrate metabolic process"/>
    <property type="evidence" value="ECO:0007669"/>
    <property type="project" value="InterPro"/>
</dbReference>
<dbReference type="KEGG" id="kpin:30170327"/>
<dbReference type="InterPro" id="IPR001382">
    <property type="entry name" value="Glyco_hydro_47"/>
</dbReference>
<keyword evidence="5 8" id="KW-1015">Disulfide bond</keyword>
<evidence type="ECO:0000256" key="2">
    <source>
        <dbReference type="ARBA" id="ARBA00004922"/>
    </source>
</evidence>
<feature type="region of interest" description="Disordered" evidence="10">
    <location>
        <begin position="917"/>
        <end position="981"/>
    </location>
</feature>
<reference evidence="12" key="1">
    <citation type="submission" date="2013-07" db="EMBL/GenBank/DDBJ databases">
        <authorList>
            <consortium name="The Broad Institute Genome Sequencing Platform"/>
            <person name="Cuomo C."/>
            <person name="Litvintseva A."/>
            <person name="Chen Y."/>
            <person name="Heitman J."/>
            <person name="Sun S."/>
            <person name="Springer D."/>
            <person name="Dromer F."/>
            <person name="Young S.K."/>
            <person name="Zeng Q."/>
            <person name="Gargeya S."/>
            <person name="Fitzgerald M."/>
            <person name="Abouelleil A."/>
            <person name="Alvarado L."/>
            <person name="Berlin A.M."/>
            <person name="Chapman S.B."/>
            <person name="Dewar J."/>
            <person name="Goldberg J."/>
            <person name="Griggs A."/>
            <person name="Gujja S."/>
            <person name="Hansen M."/>
            <person name="Howarth C."/>
            <person name="Imamovic A."/>
            <person name="Larimer J."/>
            <person name="McCowan C."/>
            <person name="Murphy C."/>
            <person name="Pearson M."/>
            <person name="Priest M."/>
            <person name="Roberts A."/>
            <person name="Saif S."/>
            <person name="Shea T."/>
            <person name="Sykes S."/>
            <person name="Wortman J."/>
            <person name="Nusbaum C."/>
            <person name="Birren B."/>
        </authorList>
    </citation>
    <scope>NUCLEOTIDE SEQUENCE</scope>
    <source>
        <strain evidence="12">CBS 10737</strain>
    </source>
</reference>
<evidence type="ECO:0000256" key="8">
    <source>
        <dbReference type="PIRSR" id="PIRSR601382-3"/>
    </source>
</evidence>
<feature type="compositionally biased region" description="Acidic residues" evidence="10">
    <location>
        <begin position="100"/>
        <end position="124"/>
    </location>
</feature>
<feature type="compositionally biased region" description="Gly residues" evidence="10">
    <location>
        <begin position="972"/>
        <end position="981"/>
    </location>
</feature>
<accession>A0AAJ8L4C1</accession>
<feature type="active site" evidence="6">
    <location>
        <position position="759"/>
    </location>
</feature>
<keyword evidence="4 9" id="KW-0378">Hydrolase</keyword>
<dbReference type="Pfam" id="PF01532">
    <property type="entry name" value="Glyco_hydro_47"/>
    <property type="match status" value="1"/>
</dbReference>
<evidence type="ECO:0000256" key="4">
    <source>
        <dbReference type="ARBA" id="ARBA00022801"/>
    </source>
</evidence>
<evidence type="ECO:0000256" key="7">
    <source>
        <dbReference type="PIRSR" id="PIRSR601382-2"/>
    </source>
</evidence>
<feature type="active site" description="Proton donor" evidence="6">
    <location>
        <position position="409"/>
    </location>
</feature>
<dbReference type="Proteomes" id="UP000094020">
    <property type="component" value="Chromosome 4"/>
</dbReference>
<dbReference type="InterPro" id="IPR036026">
    <property type="entry name" value="Seven-hairpin_glycosidases"/>
</dbReference>
<feature type="compositionally biased region" description="Gly residues" evidence="10">
    <location>
        <begin position="926"/>
        <end position="949"/>
    </location>
</feature>
<dbReference type="SUPFAM" id="SSF48225">
    <property type="entry name" value="Seven-hairpin glycosidases"/>
    <property type="match status" value="1"/>
</dbReference>
<feature type="disulfide bond" evidence="8">
    <location>
        <begin position="615"/>
        <end position="644"/>
    </location>
</feature>
<proteinExistence type="inferred from homology"/>
<dbReference type="Gene3D" id="1.50.10.10">
    <property type="match status" value="1"/>
</dbReference>
<feature type="active site" evidence="6">
    <location>
        <position position="545"/>
    </location>
</feature>
<dbReference type="GO" id="GO:0004571">
    <property type="term" value="F:mannosyl-oligosaccharide 1,2-alpha-mannosidase activity"/>
    <property type="evidence" value="ECO:0007669"/>
    <property type="project" value="InterPro"/>
</dbReference>
<evidence type="ECO:0000256" key="1">
    <source>
        <dbReference type="ARBA" id="ARBA00001913"/>
    </source>
</evidence>
<dbReference type="RefSeq" id="XP_019013884.2">
    <property type="nucleotide sequence ID" value="XM_019153723.2"/>
</dbReference>
<evidence type="ECO:0000256" key="10">
    <source>
        <dbReference type="SAM" id="MobiDB-lite"/>
    </source>
</evidence>
<evidence type="ECO:0000313" key="12">
    <source>
        <dbReference type="EMBL" id="WWC69101.1"/>
    </source>
</evidence>
<keyword evidence="11" id="KW-0812">Transmembrane</keyword>